<protein>
    <submittedName>
        <fullName evidence="2">Uncharacterized protein</fullName>
    </submittedName>
</protein>
<sequence>MQAETLSSASEGDALPIRSLHEDEIQDAEYQVLWTNTMGNGKYNHPSLYDKVAVLLLCWAPSSNDLKTTGEVDALRLVLEERFRYHTTTQYLDNDNKQKLQVQINTKVAAFVGAYDGPNTLLIVYYAGHGKPGKIHGSLELIGKTTPNEENKRIDTVLWNKAEKILEDAEADVLELFDCCHAGQLAVRGQSRLFEFLAACGPIGSTKPPGQDSFTSALIYALEKLVEERQDGRFTTIDLLQVIQHEAPDFPKEEQTVMISDRQKNTSGGRIVLHPLQKEGPITPSAPEEGDPAKRHTVTLHFDFREKPAKANIKEIGNEFNKFFESHRLGLNRIRWGGMQNRQTTAVRGARRWLARVEQARKERERSVSIGNMSEGRLSPNPPFTPVSITRYSDRSPTYSNSPSSQVQEIIIIGSSAESSESLKRKMESDEGELDQAQEHHKRPKLSLEPCKDFGT</sequence>
<accession>A0AA39RAA3</accession>
<evidence type="ECO:0000313" key="3">
    <source>
        <dbReference type="Proteomes" id="UP001166286"/>
    </source>
</evidence>
<keyword evidence="3" id="KW-1185">Reference proteome</keyword>
<feature type="region of interest" description="Disordered" evidence="1">
    <location>
        <begin position="365"/>
        <end position="456"/>
    </location>
</feature>
<name>A0AA39RAA3_9LECA</name>
<feature type="compositionally biased region" description="Low complexity" evidence="1">
    <location>
        <begin position="409"/>
        <end position="420"/>
    </location>
</feature>
<feature type="compositionally biased region" description="Polar residues" evidence="1">
    <location>
        <begin position="387"/>
        <end position="408"/>
    </location>
</feature>
<evidence type="ECO:0000256" key="1">
    <source>
        <dbReference type="SAM" id="MobiDB-lite"/>
    </source>
</evidence>
<dbReference type="EMBL" id="JAFEKC020000002">
    <property type="protein sequence ID" value="KAK0516694.1"/>
    <property type="molecule type" value="Genomic_DNA"/>
</dbReference>
<proteinExistence type="predicted"/>
<dbReference type="Proteomes" id="UP001166286">
    <property type="component" value="Unassembled WGS sequence"/>
</dbReference>
<evidence type="ECO:0000313" key="2">
    <source>
        <dbReference type="EMBL" id="KAK0516694.1"/>
    </source>
</evidence>
<reference evidence="2" key="1">
    <citation type="submission" date="2023-03" db="EMBL/GenBank/DDBJ databases">
        <title>Complete genome of Cladonia borealis.</title>
        <authorList>
            <person name="Park H."/>
        </authorList>
    </citation>
    <scope>NUCLEOTIDE SEQUENCE</scope>
    <source>
        <strain evidence="2">ANT050790</strain>
    </source>
</reference>
<comment type="caution">
    <text evidence="2">The sequence shown here is derived from an EMBL/GenBank/DDBJ whole genome shotgun (WGS) entry which is preliminary data.</text>
</comment>
<dbReference type="AlphaFoldDB" id="A0AA39RAA3"/>
<organism evidence="2 3">
    <name type="scientific">Cladonia borealis</name>
    <dbReference type="NCBI Taxonomy" id="184061"/>
    <lineage>
        <taxon>Eukaryota</taxon>
        <taxon>Fungi</taxon>
        <taxon>Dikarya</taxon>
        <taxon>Ascomycota</taxon>
        <taxon>Pezizomycotina</taxon>
        <taxon>Lecanoromycetes</taxon>
        <taxon>OSLEUM clade</taxon>
        <taxon>Lecanoromycetidae</taxon>
        <taxon>Lecanorales</taxon>
        <taxon>Lecanorineae</taxon>
        <taxon>Cladoniaceae</taxon>
        <taxon>Cladonia</taxon>
    </lineage>
</organism>
<gene>
    <name evidence="2" type="ORF">JMJ35_001297</name>
</gene>